<evidence type="ECO:0000259" key="1">
    <source>
        <dbReference type="Pfam" id="PF07819"/>
    </source>
</evidence>
<keyword evidence="2" id="KW-0808">Transferase</keyword>
<comment type="caution">
    <text evidence="2">The sequence shown here is derived from an EMBL/GenBank/DDBJ whole genome shotgun (WGS) entry which is preliminary data.</text>
</comment>
<dbReference type="InterPro" id="IPR012908">
    <property type="entry name" value="PGAP1-ab_dom-like"/>
</dbReference>
<dbReference type="InterPro" id="IPR029058">
    <property type="entry name" value="AB_hydrolase_fold"/>
</dbReference>
<dbReference type="Proteomes" id="UP000236449">
    <property type="component" value="Unassembled WGS sequence"/>
</dbReference>
<sequence length="212" mass="23252">MKVIILHGLYMHGIAMLPLSQRLEKLGYDTEVVSYNSVAIDERKVFPAIDKALDHNQVNVLIGHSLGGVVIKRYLASRKPDVDTISHVVALGSPINGASIVGKIQQMGLGVLLGNSAKFGLQKHEDKWEFPQKLGSLAGTVPLGVRSILMGKDTHSDGTVTVDETKIAGMTAHHLMRNTHTSMIYSSKVAEQIDHFIRHNTFARKKARIKAE</sequence>
<feature type="domain" description="GPI inositol-deacylase PGAP1-like alpha/beta" evidence="1">
    <location>
        <begin position="58"/>
        <end position="124"/>
    </location>
</feature>
<dbReference type="GO" id="GO:0016788">
    <property type="term" value="F:hydrolase activity, acting on ester bonds"/>
    <property type="evidence" value="ECO:0007669"/>
    <property type="project" value="InterPro"/>
</dbReference>
<protein>
    <submittedName>
        <fullName evidence="2">Cobinamide adenolsyltransferase</fullName>
    </submittedName>
</protein>
<dbReference type="Pfam" id="PF07819">
    <property type="entry name" value="PGAP1"/>
    <property type="match status" value="1"/>
</dbReference>
<dbReference type="PANTHER" id="PTHR37946">
    <property type="entry name" value="SLL1969 PROTEIN"/>
    <property type="match status" value="1"/>
</dbReference>
<reference evidence="2 3" key="1">
    <citation type="submission" date="2018-01" db="EMBL/GenBank/DDBJ databases">
        <title>Draft genome sequences of six Vibrio diazotrophicus strains isolated from deep-sea sediments of the Baltic Sea.</title>
        <authorList>
            <person name="Castillo D."/>
            <person name="Vandieken V."/>
            <person name="Chiang O."/>
            <person name="Middelboe M."/>
        </authorList>
    </citation>
    <scope>NUCLEOTIDE SEQUENCE [LARGE SCALE GENOMIC DNA]</scope>
    <source>
        <strain evidence="2 3">60.27F</strain>
    </source>
</reference>
<dbReference type="SUPFAM" id="SSF53474">
    <property type="entry name" value="alpha/beta-Hydrolases"/>
    <property type="match status" value="1"/>
</dbReference>
<dbReference type="OrthoDB" id="556502at2"/>
<dbReference type="EMBL" id="POSK01000003">
    <property type="protein sequence ID" value="PNI05575.1"/>
    <property type="molecule type" value="Genomic_DNA"/>
</dbReference>
<accession>A0A2J8I4W8</accession>
<evidence type="ECO:0000313" key="2">
    <source>
        <dbReference type="EMBL" id="PNI05575.1"/>
    </source>
</evidence>
<organism evidence="2 3">
    <name type="scientific">Vibrio diazotrophicus</name>
    <dbReference type="NCBI Taxonomy" id="685"/>
    <lineage>
        <taxon>Bacteria</taxon>
        <taxon>Pseudomonadati</taxon>
        <taxon>Pseudomonadota</taxon>
        <taxon>Gammaproteobacteria</taxon>
        <taxon>Vibrionales</taxon>
        <taxon>Vibrionaceae</taxon>
        <taxon>Vibrio</taxon>
    </lineage>
</organism>
<name>A0A2J8I4W8_VIBDI</name>
<dbReference type="RefSeq" id="WP_102965651.1">
    <property type="nucleotide sequence ID" value="NZ_POSK01000003.1"/>
</dbReference>
<dbReference type="GO" id="GO:0016740">
    <property type="term" value="F:transferase activity"/>
    <property type="evidence" value="ECO:0007669"/>
    <property type="project" value="UniProtKB-KW"/>
</dbReference>
<dbReference type="Gene3D" id="3.40.50.1820">
    <property type="entry name" value="alpha/beta hydrolase"/>
    <property type="match status" value="1"/>
</dbReference>
<gene>
    <name evidence="2" type="ORF">C1N32_05595</name>
</gene>
<dbReference type="AlphaFoldDB" id="A0A2J8I4W8"/>
<dbReference type="PANTHER" id="PTHR37946:SF1">
    <property type="entry name" value="SLL1969 PROTEIN"/>
    <property type="match status" value="1"/>
</dbReference>
<proteinExistence type="predicted"/>
<evidence type="ECO:0000313" key="3">
    <source>
        <dbReference type="Proteomes" id="UP000236449"/>
    </source>
</evidence>